<sequence>MAENENASDSSTIARWIQSLRLSLGKTRIIPIPRWISPQYSTYTLSEAFGHSSFILVALSYAVEDFMHLRLIAIAGSSAMLVFTYFHPHGRILWLPFKWNALFILINSYRVLKVYTDRFFAGQMDDLMMYMHDHHFYVMDLIDFAELINAGQRQTFKSGDVLVKQGENNRFVRLVLQGDLDVQRDGITTYLMHQGNFISESGLHAGLLLRGNVNSCCSVIAMSDDVQVISWDRTELMYLMESNKNILRALKAVMSWDIVSKLKSQRSLLANGQVKDPEEWTNKRREQTVHRYKGILKNVLAHPAYLNKRKEELMKYRDIHHIEEAEHVHALKETGWTLAEFDAGKKEGQFDEDLSEPHPHDWKAYFYQLYERLLQ</sequence>
<gene>
    <name evidence="15" type="ORF">CYCCA115_LOCUS23784</name>
</gene>
<dbReference type="Pfam" id="PF00027">
    <property type="entry name" value="cNMP_binding"/>
    <property type="match status" value="1"/>
</dbReference>
<keyword evidence="6" id="KW-0217">Developmental protein</keyword>
<dbReference type="Gene3D" id="2.60.120.10">
    <property type="entry name" value="Jelly Rolls"/>
    <property type="match status" value="1"/>
</dbReference>
<dbReference type="AlphaFoldDB" id="A0AAD2JPC5"/>
<keyword evidence="5" id="KW-0796">Tight junction</keyword>
<dbReference type="InterPro" id="IPR000595">
    <property type="entry name" value="cNMP-bd_dom"/>
</dbReference>
<dbReference type="PANTHER" id="PTHR12101">
    <property type="entry name" value="POPEYE DOMAIN CONTAINING PROTEIN"/>
    <property type="match status" value="1"/>
</dbReference>
<keyword evidence="13" id="KW-0325">Glycoprotein</keyword>
<keyword evidence="16" id="KW-1185">Reference proteome</keyword>
<name>A0AAD2JPC5_9STRA</name>
<organism evidence="15 16">
    <name type="scientific">Cylindrotheca closterium</name>
    <dbReference type="NCBI Taxonomy" id="2856"/>
    <lineage>
        <taxon>Eukaryota</taxon>
        <taxon>Sar</taxon>
        <taxon>Stramenopiles</taxon>
        <taxon>Ochrophyta</taxon>
        <taxon>Bacillariophyta</taxon>
        <taxon>Bacillariophyceae</taxon>
        <taxon>Bacillariophycidae</taxon>
        <taxon>Bacillariales</taxon>
        <taxon>Bacillariaceae</taxon>
        <taxon>Cylindrotheca</taxon>
    </lineage>
</organism>
<comment type="subcellular location">
    <subcellularLocation>
        <location evidence="3">Cell junction</location>
        <location evidence="3">Tight junction</location>
    </subcellularLocation>
    <subcellularLocation>
        <location evidence="1">Lateral cell membrane</location>
    </subcellularLocation>
    <subcellularLocation>
        <location evidence="2">Membrane</location>
        <topology evidence="2">Multi-pass membrane protein</topology>
    </subcellularLocation>
</comment>
<dbReference type="InterPro" id="IPR055272">
    <property type="entry name" value="POPDC1-3_dom"/>
</dbReference>
<dbReference type="GO" id="GO:0016328">
    <property type="term" value="C:lateral plasma membrane"/>
    <property type="evidence" value="ECO:0007669"/>
    <property type="project" value="UniProtKB-SubCell"/>
</dbReference>
<dbReference type="Pfam" id="PF04831">
    <property type="entry name" value="POPDC1-3"/>
    <property type="match status" value="1"/>
</dbReference>
<dbReference type="InterPro" id="IPR014710">
    <property type="entry name" value="RmlC-like_jellyroll"/>
</dbReference>
<evidence type="ECO:0000259" key="14">
    <source>
        <dbReference type="PROSITE" id="PS50042"/>
    </source>
</evidence>
<keyword evidence="8" id="KW-0812">Transmembrane</keyword>
<evidence type="ECO:0000313" key="15">
    <source>
        <dbReference type="EMBL" id="CAJ1969582.1"/>
    </source>
</evidence>
<reference evidence="15" key="1">
    <citation type="submission" date="2023-08" db="EMBL/GenBank/DDBJ databases">
        <authorList>
            <person name="Audoor S."/>
            <person name="Bilcke G."/>
        </authorList>
    </citation>
    <scope>NUCLEOTIDE SEQUENCE</scope>
</reference>
<dbReference type="Proteomes" id="UP001295423">
    <property type="component" value="Unassembled WGS sequence"/>
</dbReference>
<keyword evidence="10" id="KW-0965">Cell junction</keyword>
<keyword evidence="11" id="KW-1133">Transmembrane helix</keyword>
<keyword evidence="9" id="KW-0130">Cell adhesion</keyword>
<dbReference type="CDD" id="cd00038">
    <property type="entry name" value="CAP_ED"/>
    <property type="match status" value="1"/>
</dbReference>
<proteinExistence type="inferred from homology"/>
<dbReference type="GO" id="GO:0007155">
    <property type="term" value="P:cell adhesion"/>
    <property type="evidence" value="ECO:0007669"/>
    <property type="project" value="UniProtKB-KW"/>
</dbReference>
<dbReference type="PROSITE" id="PS50042">
    <property type="entry name" value="CNMP_BINDING_3"/>
    <property type="match status" value="1"/>
</dbReference>
<evidence type="ECO:0000256" key="9">
    <source>
        <dbReference type="ARBA" id="ARBA00022889"/>
    </source>
</evidence>
<evidence type="ECO:0000256" key="11">
    <source>
        <dbReference type="ARBA" id="ARBA00022989"/>
    </source>
</evidence>
<dbReference type="PANTHER" id="PTHR12101:SF17">
    <property type="entry name" value="BLOOD VESSEL EPICARDIAL SUBSTANCE"/>
    <property type="match status" value="1"/>
</dbReference>
<evidence type="ECO:0000256" key="6">
    <source>
        <dbReference type="ARBA" id="ARBA00022473"/>
    </source>
</evidence>
<dbReference type="EMBL" id="CAKOGP040002424">
    <property type="protein sequence ID" value="CAJ1969582.1"/>
    <property type="molecule type" value="Genomic_DNA"/>
</dbReference>
<evidence type="ECO:0000256" key="12">
    <source>
        <dbReference type="ARBA" id="ARBA00023136"/>
    </source>
</evidence>
<evidence type="ECO:0000313" key="16">
    <source>
        <dbReference type="Proteomes" id="UP001295423"/>
    </source>
</evidence>
<evidence type="ECO:0000256" key="13">
    <source>
        <dbReference type="ARBA" id="ARBA00023180"/>
    </source>
</evidence>
<evidence type="ECO:0000256" key="7">
    <source>
        <dbReference type="ARBA" id="ARBA00022475"/>
    </source>
</evidence>
<accession>A0AAD2JPC5</accession>
<evidence type="ECO:0000256" key="10">
    <source>
        <dbReference type="ARBA" id="ARBA00022949"/>
    </source>
</evidence>
<evidence type="ECO:0000256" key="8">
    <source>
        <dbReference type="ARBA" id="ARBA00022692"/>
    </source>
</evidence>
<keyword evidence="12" id="KW-0472">Membrane</keyword>
<dbReference type="SUPFAM" id="SSF51206">
    <property type="entry name" value="cAMP-binding domain-like"/>
    <property type="match status" value="1"/>
</dbReference>
<protein>
    <recommendedName>
        <fullName evidence="14">Cyclic nucleotide-binding domain-containing protein</fullName>
    </recommendedName>
</protein>
<feature type="domain" description="Cyclic nucleotide-binding" evidence="14">
    <location>
        <begin position="135"/>
        <end position="248"/>
    </location>
</feature>
<comment type="caution">
    <text evidence="15">The sequence shown here is derived from an EMBL/GenBank/DDBJ whole genome shotgun (WGS) entry which is preliminary data.</text>
</comment>
<dbReference type="InterPro" id="IPR018490">
    <property type="entry name" value="cNMP-bd_dom_sf"/>
</dbReference>
<evidence type="ECO:0000256" key="3">
    <source>
        <dbReference type="ARBA" id="ARBA00004435"/>
    </source>
</evidence>
<evidence type="ECO:0000256" key="1">
    <source>
        <dbReference type="ARBA" id="ARBA00004124"/>
    </source>
</evidence>
<evidence type="ECO:0000256" key="2">
    <source>
        <dbReference type="ARBA" id="ARBA00004141"/>
    </source>
</evidence>
<evidence type="ECO:0000256" key="5">
    <source>
        <dbReference type="ARBA" id="ARBA00022427"/>
    </source>
</evidence>
<comment type="similarity">
    <text evidence="4">Belongs to the popeye family.</text>
</comment>
<dbReference type="InterPro" id="IPR006916">
    <property type="entry name" value="POPDC1-3"/>
</dbReference>
<keyword evidence="7" id="KW-1003">Cell membrane</keyword>
<dbReference type="GO" id="GO:0030552">
    <property type="term" value="F:cAMP binding"/>
    <property type="evidence" value="ECO:0007669"/>
    <property type="project" value="TreeGrafter"/>
</dbReference>
<dbReference type="GO" id="GO:0005923">
    <property type="term" value="C:bicellular tight junction"/>
    <property type="evidence" value="ECO:0007669"/>
    <property type="project" value="UniProtKB-SubCell"/>
</dbReference>
<evidence type="ECO:0000256" key="4">
    <source>
        <dbReference type="ARBA" id="ARBA00007146"/>
    </source>
</evidence>